<dbReference type="InterPro" id="IPR005119">
    <property type="entry name" value="LysR_subst-bd"/>
</dbReference>
<sequence>MKLMELKYVLAVYKAKHYARAAEAMNVSQPTLSVAIKKLENELNVVIFERGSGEITTTPIGQRIVDQAQRVIEACDDIYDTATRGQDPLVGPLRLGIIYTVAPYILPKLISRLREVAPQIPLVLYEEFTTQLFDRLKTNEIDCAIMAITQKIDEPQLEYIPLYKEDFVLALNNNHPWSNKKLISIKEVQRETMLLLGAGHCLRDQIIKSLPEVYLNNPKERALRSFEGSSLHTILHMVSAGLGITLVPKSVVHEGKDLNNIKFVDIEEVSACREVGVVYRKTFPRTKAIEALVKAIKTSFIGGVEFLSKSKYS</sequence>
<proteinExistence type="inferred from homology"/>
<dbReference type="Pfam" id="PF00126">
    <property type="entry name" value="HTH_1"/>
    <property type="match status" value="1"/>
</dbReference>
<dbReference type="SUPFAM" id="SSF53850">
    <property type="entry name" value="Periplasmic binding protein-like II"/>
    <property type="match status" value="1"/>
</dbReference>
<dbReference type="KEGG" id="teq:TEQUI_0063"/>
<gene>
    <name evidence="7" type="ordered locus">TEQUI_0063</name>
</gene>
<evidence type="ECO:0000256" key="3">
    <source>
        <dbReference type="ARBA" id="ARBA00023125"/>
    </source>
</evidence>
<evidence type="ECO:0000313" key="7">
    <source>
        <dbReference type="EMBL" id="ADU91019.1"/>
    </source>
</evidence>
<evidence type="ECO:0000256" key="1">
    <source>
        <dbReference type="ARBA" id="ARBA00009437"/>
    </source>
</evidence>
<evidence type="ECO:0000256" key="2">
    <source>
        <dbReference type="ARBA" id="ARBA00023015"/>
    </source>
</evidence>
<keyword evidence="5" id="KW-0804">Transcription</keyword>
<keyword evidence="4" id="KW-0010">Activator</keyword>
<dbReference type="InterPro" id="IPR036388">
    <property type="entry name" value="WH-like_DNA-bd_sf"/>
</dbReference>
<protein>
    <submittedName>
        <fullName evidence="7">Hydrogen peroxide-inducible genes activator</fullName>
    </submittedName>
</protein>
<reference evidence="7 8" key="1">
    <citation type="journal article" date="2011" name="J. Bacteriol.">
        <title>Genome sequence of Taylorella equigenitalis MCE9, the causative agent of contagious equine metritis.</title>
        <authorList>
            <person name="Hebert L."/>
            <person name="Moumen B."/>
            <person name="Duquesne F."/>
            <person name="Breuil M.F."/>
            <person name="Laugier C."/>
            <person name="Batto J.M."/>
            <person name="Renault P."/>
            <person name="Petry S."/>
        </authorList>
    </citation>
    <scope>NUCLEOTIDE SEQUENCE [LARGE SCALE GENOMIC DNA]</scope>
    <source>
        <strain evidence="7 8">MCE9</strain>
    </source>
</reference>
<keyword evidence="2" id="KW-0805">Transcription regulation</keyword>
<dbReference type="FunFam" id="1.10.10.10:FF:000001">
    <property type="entry name" value="LysR family transcriptional regulator"/>
    <property type="match status" value="1"/>
</dbReference>
<dbReference type="GO" id="GO:0003700">
    <property type="term" value="F:DNA-binding transcription factor activity"/>
    <property type="evidence" value="ECO:0007669"/>
    <property type="project" value="InterPro"/>
</dbReference>
<dbReference type="GO" id="GO:0003677">
    <property type="term" value="F:DNA binding"/>
    <property type="evidence" value="ECO:0007669"/>
    <property type="project" value="UniProtKB-KW"/>
</dbReference>
<dbReference type="EMBL" id="CP002456">
    <property type="protein sequence ID" value="ADU91019.1"/>
    <property type="molecule type" value="Genomic_DNA"/>
</dbReference>
<dbReference type="SUPFAM" id="SSF46785">
    <property type="entry name" value="Winged helix' DNA-binding domain"/>
    <property type="match status" value="1"/>
</dbReference>
<dbReference type="Gene3D" id="1.10.10.10">
    <property type="entry name" value="Winged helix-like DNA-binding domain superfamily/Winged helix DNA-binding domain"/>
    <property type="match status" value="1"/>
</dbReference>
<dbReference type="AlphaFoldDB" id="A0A654KF59"/>
<evidence type="ECO:0000259" key="6">
    <source>
        <dbReference type="PROSITE" id="PS50931"/>
    </source>
</evidence>
<evidence type="ECO:0000256" key="5">
    <source>
        <dbReference type="ARBA" id="ARBA00023163"/>
    </source>
</evidence>
<dbReference type="InterPro" id="IPR036390">
    <property type="entry name" value="WH_DNA-bd_sf"/>
</dbReference>
<dbReference type="InterPro" id="IPR000847">
    <property type="entry name" value="LysR_HTH_N"/>
</dbReference>
<dbReference type="PROSITE" id="PS50931">
    <property type="entry name" value="HTH_LYSR"/>
    <property type="match status" value="1"/>
</dbReference>
<dbReference type="GO" id="GO:0032993">
    <property type="term" value="C:protein-DNA complex"/>
    <property type="evidence" value="ECO:0007669"/>
    <property type="project" value="TreeGrafter"/>
</dbReference>
<comment type="similarity">
    <text evidence="1">Belongs to the LysR transcriptional regulatory family.</text>
</comment>
<evidence type="ECO:0000313" key="8">
    <source>
        <dbReference type="Proteomes" id="UP000007472"/>
    </source>
</evidence>
<dbReference type="Proteomes" id="UP000007472">
    <property type="component" value="Chromosome"/>
</dbReference>
<organism evidence="7 8">
    <name type="scientific">Taylorella equigenitalis (strain MCE9)</name>
    <dbReference type="NCBI Taxonomy" id="937774"/>
    <lineage>
        <taxon>Bacteria</taxon>
        <taxon>Pseudomonadati</taxon>
        <taxon>Pseudomonadota</taxon>
        <taxon>Betaproteobacteria</taxon>
        <taxon>Burkholderiales</taxon>
        <taxon>Alcaligenaceae</taxon>
        <taxon>Taylorella</taxon>
    </lineage>
</organism>
<dbReference type="PRINTS" id="PR00039">
    <property type="entry name" value="HTHLYSR"/>
</dbReference>
<dbReference type="Pfam" id="PF03466">
    <property type="entry name" value="LysR_substrate"/>
    <property type="match status" value="1"/>
</dbReference>
<dbReference type="CDD" id="cd08411">
    <property type="entry name" value="PBP2_OxyR"/>
    <property type="match status" value="1"/>
</dbReference>
<dbReference type="Gene3D" id="3.40.190.10">
    <property type="entry name" value="Periplasmic binding protein-like II"/>
    <property type="match status" value="2"/>
</dbReference>
<dbReference type="PANTHER" id="PTHR30346">
    <property type="entry name" value="TRANSCRIPTIONAL DUAL REGULATOR HCAR-RELATED"/>
    <property type="match status" value="1"/>
</dbReference>
<keyword evidence="3" id="KW-0238">DNA-binding</keyword>
<name>A0A654KF59_TAYEM</name>
<accession>A0A654KF59</accession>
<dbReference type="PANTHER" id="PTHR30346:SF26">
    <property type="entry name" value="HYDROGEN PEROXIDE-INDUCIBLE GENES ACTIVATOR"/>
    <property type="match status" value="1"/>
</dbReference>
<feature type="domain" description="HTH lysR-type" evidence="6">
    <location>
        <begin position="1"/>
        <end position="58"/>
    </location>
</feature>
<evidence type="ECO:0000256" key="4">
    <source>
        <dbReference type="ARBA" id="ARBA00023159"/>
    </source>
</evidence>